<evidence type="ECO:0000256" key="5">
    <source>
        <dbReference type="ARBA" id="ARBA00022989"/>
    </source>
</evidence>
<evidence type="ECO:0000313" key="9">
    <source>
        <dbReference type="EMBL" id="KKL04425.1"/>
    </source>
</evidence>
<dbReference type="Pfam" id="PF04239">
    <property type="entry name" value="DUF421"/>
    <property type="match status" value="1"/>
</dbReference>
<evidence type="ECO:0000256" key="2">
    <source>
        <dbReference type="ARBA" id="ARBA00006448"/>
    </source>
</evidence>
<dbReference type="PANTHER" id="PTHR34582:SF6">
    <property type="entry name" value="UPF0702 TRANSMEMBRANE PROTEIN YCAP"/>
    <property type="match status" value="1"/>
</dbReference>
<dbReference type="GO" id="GO:0005886">
    <property type="term" value="C:plasma membrane"/>
    <property type="evidence" value="ECO:0007669"/>
    <property type="project" value="UniProtKB-SubCell"/>
</dbReference>
<sequence length="174" mass="19066">MEIIEVALRALVAILAVIGMTRFNGLRSFSKISGYDFALTVAMGSLLASTIISTDTNILIGLMALLAVFAIQYVISVLRRRISPVQRLVDNEPLLLVEHGEMLTDNMQAARVTQDDLFAKLREANTLSMAEVRAVVLETTGDISVLHGPEDGKRLEEAILFGVRRNLSDVQKSP</sequence>
<evidence type="ECO:0000256" key="4">
    <source>
        <dbReference type="ARBA" id="ARBA00022692"/>
    </source>
</evidence>
<gene>
    <name evidence="9" type="ORF">LCGC14_2616190</name>
</gene>
<keyword evidence="5 7" id="KW-1133">Transmembrane helix</keyword>
<feature type="transmembrane region" description="Helical" evidence="7">
    <location>
        <begin position="58"/>
        <end position="78"/>
    </location>
</feature>
<reference evidence="9" key="1">
    <citation type="journal article" date="2015" name="Nature">
        <title>Complex archaea that bridge the gap between prokaryotes and eukaryotes.</title>
        <authorList>
            <person name="Spang A."/>
            <person name="Saw J.H."/>
            <person name="Jorgensen S.L."/>
            <person name="Zaremba-Niedzwiedzka K."/>
            <person name="Martijn J."/>
            <person name="Lind A.E."/>
            <person name="van Eijk R."/>
            <person name="Schleper C."/>
            <person name="Guy L."/>
            <person name="Ettema T.J."/>
        </authorList>
    </citation>
    <scope>NUCLEOTIDE SEQUENCE</scope>
</reference>
<comment type="similarity">
    <text evidence="2">Belongs to the UPF0702 family.</text>
</comment>
<evidence type="ECO:0000256" key="3">
    <source>
        <dbReference type="ARBA" id="ARBA00022475"/>
    </source>
</evidence>
<comment type="subcellular location">
    <subcellularLocation>
        <location evidence="1">Cell membrane</location>
        <topology evidence="1">Multi-pass membrane protein</topology>
    </subcellularLocation>
</comment>
<organism evidence="9">
    <name type="scientific">marine sediment metagenome</name>
    <dbReference type="NCBI Taxonomy" id="412755"/>
    <lineage>
        <taxon>unclassified sequences</taxon>
        <taxon>metagenomes</taxon>
        <taxon>ecological metagenomes</taxon>
    </lineage>
</organism>
<proteinExistence type="inferred from homology"/>
<name>A0A0F9A4N4_9ZZZZ</name>
<evidence type="ECO:0000256" key="6">
    <source>
        <dbReference type="ARBA" id="ARBA00023136"/>
    </source>
</evidence>
<dbReference type="AlphaFoldDB" id="A0A0F9A4N4"/>
<keyword evidence="4 7" id="KW-0812">Transmembrane</keyword>
<keyword evidence="6 7" id="KW-0472">Membrane</keyword>
<dbReference type="PANTHER" id="PTHR34582">
    <property type="entry name" value="UPF0702 TRANSMEMBRANE PROTEIN YCAP"/>
    <property type="match status" value="1"/>
</dbReference>
<comment type="caution">
    <text evidence="9">The sequence shown here is derived from an EMBL/GenBank/DDBJ whole genome shotgun (WGS) entry which is preliminary data.</text>
</comment>
<keyword evidence="3" id="KW-1003">Cell membrane</keyword>
<dbReference type="InterPro" id="IPR023090">
    <property type="entry name" value="UPF0702_alpha/beta_dom_sf"/>
</dbReference>
<protein>
    <recommendedName>
        <fullName evidence="8">YetF C-terminal domain-containing protein</fullName>
    </recommendedName>
</protein>
<feature type="transmembrane region" description="Helical" evidence="7">
    <location>
        <begin position="35"/>
        <end position="52"/>
    </location>
</feature>
<feature type="transmembrane region" description="Helical" evidence="7">
    <location>
        <begin position="6"/>
        <end position="23"/>
    </location>
</feature>
<dbReference type="Gene3D" id="3.30.240.20">
    <property type="entry name" value="bsu07140 like domains"/>
    <property type="match status" value="1"/>
</dbReference>
<evidence type="ECO:0000256" key="7">
    <source>
        <dbReference type="SAM" id="Phobius"/>
    </source>
</evidence>
<dbReference type="InterPro" id="IPR007353">
    <property type="entry name" value="DUF421"/>
</dbReference>
<accession>A0A0F9A4N4</accession>
<feature type="domain" description="YetF C-terminal" evidence="8">
    <location>
        <begin position="82"/>
        <end position="150"/>
    </location>
</feature>
<evidence type="ECO:0000259" key="8">
    <source>
        <dbReference type="Pfam" id="PF04239"/>
    </source>
</evidence>
<evidence type="ECO:0000256" key="1">
    <source>
        <dbReference type="ARBA" id="ARBA00004651"/>
    </source>
</evidence>
<dbReference type="EMBL" id="LAZR01044528">
    <property type="protein sequence ID" value="KKL04425.1"/>
    <property type="molecule type" value="Genomic_DNA"/>
</dbReference>